<gene>
    <name evidence="2" type="ORF">CJD_0438</name>
</gene>
<proteinExistence type="predicted"/>
<name>B1V0D4_CLOPF</name>
<keyword evidence="1" id="KW-1133">Transmembrane helix</keyword>
<keyword evidence="1" id="KW-0472">Membrane</keyword>
<evidence type="ECO:0000256" key="1">
    <source>
        <dbReference type="SAM" id="Phobius"/>
    </source>
</evidence>
<dbReference type="AlphaFoldDB" id="B1V0D4"/>
<evidence type="ECO:0000313" key="2">
    <source>
        <dbReference type="EMBL" id="EDT72742.1"/>
    </source>
</evidence>
<feature type="transmembrane region" description="Helical" evidence="1">
    <location>
        <begin position="45"/>
        <end position="71"/>
    </location>
</feature>
<accession>B1V0D4</accession>
<feature type="transmembrane region" description="Helical" evidence="1">
    <location>
        <begin position="165"/>
        <end position="185"/>
    </location>
</feature>
<evidence type="ECO:0000313" key="3">
    <source>
        <dbReference type="Proteomes" id="UP000003188"/>
    </source>
</evidence>
<feature type="transmembrane region" description="Helical" evidence="1">
    <location>
        <begin position="205"/>
        <end position="228"/>
    </location>
</feature>
<dbReference type="RefSeq" id="WP_003473866.1">
    <property type="nucleotide sequence ID" value="NZ_ABOO01000006.1"/>
</dbReference>
<feature type="transmembrane region" description="Helical" evidence="1">
    <location>
        <begin position="136"/>
        <end position="158"/>
    </location>
</feature>
<feature type="transmembrane region" description="Helical" evidence="1">
    <location>
        <begin position="14"/>
        <end position="33"/>
    </location>
</feature>
<dbReference type="Proteomes" id="UP000003188">
    <property type="component" value="Unassembled WGS sequence"/>
</dbReference>
<comment type="caution">
    <text evidence="2">The sequence shown here is derived from an EMBL/GenBank/DDBJ whole genome shotgun (WGS) entry which is preliminary data.</text>
</comment>
<protein>
    <submittedName>
        <fullName evidence="2">Putative membrane protein</fullName>
    </submittedName>
</protein>
<organism evidence="2 3">
    <name type="scientific">Clostridium perfringens D str. JGS1721</name>
    <dbReference type="NCBI Taxonomy" id="488537"/>
    <lineage>
        <taxon>Bacteria</taxon>
        <taxon>Bacillati</taxon>
        <taxon>Bacillota</taxon>
        <taxon>Clostridia</taxon>
        <taxon>Eubacteriales</taxon>
        <taxon>Clostridiaceae</taxon>
        <taxon>Clostridium</taxon>
    </lineage>
</organism>
<reference evidence="2 3" key="1">
    <citation type="submission" date="2008-03" db="EMBL/GenBank/DDBJ databases">
        <authorList>
            <person name="Paulsen I."/>
            <person name="Sebastian Y."/>
        </authorList>
    </citation>
    <scope>NUCLEOTIDE SEQUENCE [LARGE SCALE GENOMIC DNA]</scope>
    <source>
        <strain evidence="3">D str. JGS1721</strain>
    </source>
</reference>
<dbReference type="EMBL" id="ABOO01000006">
    <property type="protein sequence ID" value="EDT72742.1"/>
    <property type="molecule type" value="Genomic_DNA"/>
</dbReference>
<sequence length="235" mass="27025">MLIKCELLKIKRQYHLFSIVIIGFLVVCFQSYIGYKETSIPSSALYVTGLDIFSSLIFPVMITILVSLSFYHDVENMGIQLFILKGISIRKIFYSKWIAYVIAMIIYFLLAFSITVFFMVLRGINIIDIFYNTFTYLIYSILSIILLVNLSFILYGVLKNYFIPILIGVIASIIGVINLGDWVNMLNPWAYLNNLSSTKSIGWEYFATIIISTLISCFTMLMVIKIYCESKDHES</sequence>
<keyword evidence="1" id="KW-0812">Transmembrane</keyword>
<feature type="transmembrane region" description="Helical" evidence="1">
    <location>
        <begin position="97"/>
        <end position="124"/>
    </location>
</feature>
<dbReference type="Pfam" id="PF12730">
    <property type="entry name" value="ABC2_membrane_4"/>
    <property type="match status" value="1"/>
</dbReference>